<gene>
    <name evidence="2" type="ORF">XNOV1_A013886</name>
</gene>
<sequence length="181" mass="19792">MGQLARPQNPSALVIAPVLPLSSFFFFLSSPLLTITTLPFLCQPCVACYCPSLPSSLEHTSHPQRRRRPSQLAALTLIDLAPVLTQTPGETFSERQARMGEKVLPARRREEVEGFVWIGTGTLRMCVWAGETPQIITSSFCCVYNPGSTSSYAVCLVCVCVCFLLLCLSSCPFPTLALSLF</sequence>
<dbReference type="Proteomes" id="UP001178508">
    <property type="component" value="Chromosome 10"/>
</dbReference>
<accession>A0AAV1FWY1</accession>
<evidence type="ECO:0000313" key="3">
    <source>
        <dbReference type="Proteomes" id="UP001178508"/>
    </source>
</evidence>
<feature type="transmembrane region" description="Helical" evidence="1">
    <location>
        <begin position="12"/>
        <end position="33"/>
    </location>
</feature>
<evidence type="ECO:0000256" key="1">
    <source>
        <dbReference type="SAM" id="Phobius"/>
    </source>
</evidence>
<name>A0AAV1FWY1_XYRNO</name>
<keyword evidence="3" id="KW-1185">Reference proteome</keyword>
<organism evidence="2 3">
    <name type="scientific">Xyrichtys novacula</name>
    <name type="common">Pearly razorfish</name>
    <name type="synonym">Hemipteronotus novacula</name>
    <dbReference type="NCBI Taxonomy" id="13765"/>
    <lineage>
        <taxon>Eukaryota</taxon>
        <taxon>Metazoa</taxon>
        <taxon>Chordata</taxon>
        <taxon>Craniata</taxon>
        <taxon>Vertebrata</taxon>
        <taxon>Euteleostomi</taxon>
        <taxon>Actinopterygii</taxon>
        <taxon>Neopterygii</taxon>
        <taxon>Teleostei</taxon>
        <taxon>Neoteleostei</taxon>
        <taxon>Acanthomorphata</taxon>
        <taxon>Eupercaria</taxon>
        <taxon>Labriformes</taxon>
        <taxon>Labridae</taxon>
        <taxon>Xyrichtys</taxon>
    </lineage>
</organism>
<keyword evidence="1" id="KW-0812">Transmembrane</keyword>
<proteinExistence type="predicted"/>
<reference evidence="2" key="1">
    <citation type="submission" date="2023-08" db="EMBL/GenBank/DDBJ databases">
        <authorList>
            <person name="Alioto T."/>
            <person name="Alioto T."/>
            <person name="Gomez Garrido J."/>
        </authorList>
    </citation>
    <scope>NUCLEOTIDE SEQUENCE</scope>
</reference>
<evidence type="ECO:0000313" key="2">
    <source>
        <dbReference type="EMBL" id="CAJ1065712.1"/>
    </source>
</evidence>
<dbReference type="AlphaFoldDB" id="A0AAV1FWY1"/>
<keyword evidence="1" id="KW-1133">Transmembrane helix</keyword>
<protein>
    <submittedName>
        <fullName evidence="2">Uncharacterized protein</fullName>
    </submittedName>
</protein>
<keyword evidence="1" id="KW-0472">Membrane</keyword>
<dbReference type="EMBL" id="OY660873">
    <property type="protein sequence ID" value="CAJ1065712.1"/>
    <property type="molecule type" value="Genomic_DNA"/>
</dbReference>